<dbReference type="CDD" id="cd02869">
    <property type="entry name" value="PseudoU_synth_RluA_like"/>
    <property type="match status" value="1"/>
</dbReference>
<dbReference type="AlphaFoldDB" id="K6YQ37"/>
<sequence>MNVVPIVFENDDLVIVNKPEGIAVQNEQLQAGILPLLLRQLQLDKLWLVHRLDKVTSGLLMLAKNADAAARLSQYFAERRIQKYYFAISDKKPKKKQGAVVGDMHKIRDGKWALKPTTEQPAIGQFFSASIGDNVRLFAIKPYTGKTHQIRVMLKSLGSPILGDASYGGSSSDRTYLHAFGLEFEDQGQHFRFHCLPSSGQHFTFSSAVVNNSPLLSPWDLAWPRLKMKLP</sequence>
<dbReference type="InterPro" id="IPR006508">
    <property type="entry name" value="PsdUridine_synth_RluA-like"/>
</dbReference>
<dbReference type="STRING" id="1127673.GLIP_0790"/>
<evidence type="ECO:0000313" key="4">
    <source>
        <dbReference type="Proteomes" id="UP000006334"/>
    </source>
</evidence>
<proteinExistence type="inferred from homology"/>
<dbReference type="GO" id="GO:0140098">
    <property type="term" value="F:catalytic activity, acting on RNA"/>
    <property type="evidence" value="ECO:0007669"/>
    <property type="project" value="UniProtKB-ARBA"/>
</dbReference>
<protein>
    <submittedName>
        <fullName evidence="3">Pseudouridylate synthase</fullName>
    </submittedName>
</protein>
<organism evidence="3 4">
    <name type="scientific">Aliiglaciecola lipolytica E3</name>
    <dbReference type="NCBI Taxonomy" id="1127673"/>
    <lineage>
        <taxon>Bacteria</taxon>
        <taxon>Pseudomonadati</taxon>
        <taxon>Pseudomonadota</taxon>
        <taxon>Gammaproteobacteria</taxon>
        <taxon>Alteromonadales</taxon>
        <taxon>Alteromonadaceae</taxon>
        <taxon>Aliiglaciecola</taxon>
    </lineage>
</organism>
<comment type="similarity">
    <text evidence="1">Belongs to the pseudouridine synthase RluA family.</text>
</comment>
<evidence type="ECO:0000313" key="3">
    <source>
        <dbReference type="EMBL" id="GAC13435.1"/>
    </source>
</evidence>
<evidence type="ECO:0000256" key="1">
    <source>
        <dbReference type="ARBA" id="ARBA00010876"/>
    </source>
</evidence>
<dbReference type="GO" id="GO:0003723">
    <property type="term" value="F:RNA binding"/>
    <property type="evidence" value="ECO:0007669"/>
    <property type="project" value="InterPro"/>
</dbReference>
<keyword evidence="4" id="KW-1185">Reference proteome</keyword>
<dbReference type="GO" id="GO:0009982">
    <property type="term" value="F:pseudouridine synthase activity"/>
    <property type="evidence" value="ECO:0007669"/>
    <property type="project" value="InterPro"/>
</dbReference>
<name>K6YQ37_9ALTE</name>
<dbReference type="eggNOG" id="COG0564">
    <property type="taxonomic scope" value="Bacteria"/>
</dbReference>
<dbReference type="InterPro" id="IPR006145">
    <property type="entry name" value="PsdUridine_synth_RsuA/RluA"/>
</dbReference>
<accession>K6YQ37</accession>
<dbReference type="OrthoDB" id="9807829at2"/>
<dbReference type="PANTHER" id="PTHR21600:SF87">
    <property type="entry name" value="RNA PSEUDOURIDYLATE SYNTHASE DOMAIN-CONTAINING PROTEIN 1"/>
    <property type="match status" value="1"/>
</dbReference>
<dbReference type="PANTHER" id="PTHR21600">
    <property type="entry name" value="MITOCHONDRIAL RNA PSEUDOURIDINE SYNTHASE"/>
    <property type="match status" value="1"/>
</dbReference>
<gene>
    <name evidence="3" type="ORF">GLIP_0790</name>
</gene>
<dbReference type="InterPro" id="IPR020103">
    <property type="entry name" value="PsdUridine_synth_cat_dom_sf"/>
</dbReference>
<dbReference type="InterPro" id="IPR006224">
    <property type="entry name" value="PsdUridine_synth_RluA-like_CS"/>
</dbReference>
<reference evidence="3 4" key="1">
    <citation type="journal article" date="2017" name="Antonie Van Leeuwenhoek">
        <title>Rhizobium rhizosphaerae sp. nov., a novel species isolated from rice rhizosphere.</title>
        <authorList>
            <person name="Zhao J.J."/>
            <person name="Zhang J."/>
            <person name="Zhang R.J."/>
            <person name="Zhang C.W."/>
            <person name="Yin H.Q."/>
            <person name="Zhang X.X."/>
        </authorList>
    </citation>
    <scope>NUCLEOTIDE SEQUENCE [LARGE SCALE GENOMIC DNA]</scope>
    <source>
        <strain evidence="3 4">E3</strain>
    </source>
</reference>
<dbReference type="InterPro" id="IPR050188">
    <property type="entry name" value="RluA_PseudoU_synthase"/>
</dbReference>
<dbReference type="Gene3D" id="3.30.2350.10">
    <property type="entry name" value="Pseudouridine synthase"/>
    <property type="match status" value="1"/>
</dbReference>
<evidence type="ECO:0000259" key="2">
    <source>
        <dbReference type="Pfam" id="PF00849"/>
    </source>
</evidence>
<dbReference type="PROSITE" id="PS01129">
    <property type="entry name" value="PSI_RLU"/>
    <property type="match status" value="1"/>
</dbReference>
<dbReference type="NCBIfam" id="TIGR01621">
    <property type="entry name" value="RluA-like"/>
    <property type="match status" value="1"/>
</dbReference>
<dbReference type="SUPFAM" id="SSF55120">
    <property type="entry name" value="Pseudouridine synthase"/>
    <property type="match status" value="1"/>
</dbReference>
<dbReference type="Pfam" id="PF00849">
    <property type="entry name" value="PseudoU_synth_2"/>
    <property type="match status" value="1"/>
</dbReference>
<dbReference type="Proteomes" id="UP000006334">
    <property type="component" value="Unassembled WGS sequence"/>
</dbReference>
<dbReference type="RefSeq" id="WP_008843252.1">
    <property type="nucleotide sequence ID" value="NZ_BAEN01000021.1"/>
</dbReference>
<feature type="domain" description="Pseudouridine synthase RsuA/RluA-like" evidence="2">
    <location>
        <begin position="12"/>
        <end position="155"/>
    </location>
</feature>
<dbReference type="EMBL" id="BAEN01000021">
    <property type="protein sequence ID" value="GAC13435.1"/>
    <property type="molecule type" value="Genomic_DNA"/>
</dbReference>
<dbReference type="GO" id="GO:0000455">
    <property type="term" value="P:enzyme-directed rRNA pseudouridine synthesis"/>
    <property type="evidence" value="ECO:0007669"/>
    <property type="project" value="TreeGrafter"/>
</dbReference>
<comment type="caution">
    <text evidence="3">The sequence shown here is derived from an EMBL/GenBank/DDBJ whole genome shotgun (WGS) entry which is preliminary data.</text>
</comment>